<evidence type="ECO:0000313" key="3">
    <source>
        <dbReference type="Proteomes" id="UP000325827"/>
    </source>
</evidence>
<comment type="caution">
    <text evidence="2">The sequence shown here is derived from an EMBL/GenBank/DDBJ whole genome shotgun (WGS) entry which is preliminary data.</text>
</comment>
<dbReference type="RefSeq" id="WP_150447754.1">
    <property type="nucleotide sequence ID" value="NZ_VYSA01000001.1"/>
</dbReference>
<dbReference type="AlphaFoldDB" id="A0A5J5J4N3"/>
<proteinExistence type="predicted"/>
<reference evidence="3" key="1">
    <citation type="submission" date="2019-09" db="EMBL/GenBank/DDBJ databases">
        <title>Mumia zhuanghuii sp. nov. isolated from the intestinal contents of plateau pika (Ochotona curzoniae) in the Qinghai-Tibet plateau of China.</title>
        <authorList>
            <person name="Tian Z."/>
        </authorList>
    </citation>
    <scope>NUCLEOTIDE SEQUENCE [LARGE SCALE GENOMIC DNA]</scope>
    <source>
        <strain evidence="3">JCM 30598</strain>
    </source>
</reference>
<organism evidence="2 3">
    <name type="scientific">Microbacterium rhizomatis</name>
    <dbReference type="NCBI Taxonomy" id="1631477"/>
    <lineage>
        <taxon>Bacteria</taxon>
        <taxon>Bacillati</taxon>
        <taxon>Actinomycetota</taxon>
        <taxon>Actinomycetes</taxon>
        <taxon>Micrococcales</taxon>
        <taxon>Microbacteriaceae</taxon>
        <taxon>Microbacterium</taxon>
    </lineage>
</organism>
<feature type="chain" id="PRO_5023816426" evidence="1">
    <location>
        <begin position="29"/>
        <end position="386"/>
    </location>
</feature>
<accession>A0A5J5J4N3</accession>
<name>A0A5J5J4N3_9MICO</name>
<evidence type="ECO:0000313" key="2">
    <source>
        <dbReference type="EMBL" id="KAA9110982.1"/>
    </source>
</evidence>
<keyword evidence="1" id="KW-0732">Signal</keyword>
<dbReference type="EMBL" id="VYSA01000001">
    <property type="protein sequence ID" value="KAA9110982.1"/>
    <property type="molecule type" value="Genomic_DNA"/>
</dbReference>
<evidence type="ECO:0000256" key="1">
    <source>
        <dbReference type="SAM" id="SignalP"/>
    </source>
</evidence>
<dbReference type="OrthoDB" id="3636760at2"/>
<feature type="signal peptide" evidence="1">
    <location>
        <begin position="1"/>
        <end position="28"/>
    </location>
</feature>
<sequence>MKLKKFAAMGAAFGVALAGFGVGTAAHADPVTDGYSIVGSDTLQDAVSALANGTSITGSSVRLSGNGKALASWDAFTLGVSGGVGGIQTKAFGPIFDRPNGSGAGRSALVASVGGTTGAAFTYNTVNVKDQVDFARSSSVGGTAGSLLTYVPFGQDAIGYVYKIGNATGGADAVAAKAVVEDLTKAQLTSIYSANTLAAASAALSGTGFTLQPIGLQSSSGTWTTFLGKIGVSALGTAVDTRGNNVPENDGRVLTPADNEIQIVPLSIANYIGQVNGAARINTFAGVSAGAIGGVAPYTGTAPALAPSTAYYTSSDWGRTVYIVVPTAKITSGNAAFDQGVSDLVNTSSSTSLTYWGASGSPTTSKAVKIKFGFSAPTGTVVTRNN</sequence>
<protein>
    <submittedName>
        <fullName evidence="2">Uncharacterized protein</fullName>
    </submittedName>
</protein>
<keyword evidence="3" id="KW-1185">Reference proteome</keyword>
<gene>
    <name evidence="2" type="ORF">F6B43_05015</name>
</gene>
<dbReference type="Proteomes" id="UP000325827">
    <property type="component" value="Unassembled WGS sequence"/>
</dbReference>